<accession>A0A2H8TP86</accession>
<dbReference type="GO" id="GO:0005737">
    <property type="term" value="C:cytoplasm"/>
    <property type="evidence" value="ECO:0007669"/>
    <property type="project" value="TreeGrafter"/>
</dbReference>
<dbReference type="OrthoDB" id="19493at2759"/>
<sequence>MNLKMAVLQDHTNDKNMPDHILLLNRIDIKNILNSPLKTTQRIKYTCLEVSQNFVIFGASSGGLYVFRREPCEFIQLLPNKVSAHNISKIKILGQNIFYF</sequence>
<reference evidence="1" key="1">
    <citation type="submission" date="2017-10" db="EMBL/GenBank/DDBJ databases">
        <title>Transcriptome Assembly of Sugarcane Aphid Adults.</title>
        <authorList>
            <person name="Scully E.D."/>
            <person name="Palmer N.A."/>
            <person name="Geib S.M."/>
            <person name="Sarath G."/>
            <person name="Sattler S.E."/>
        </authorList>
    </citation>
    <scope>NUCLEOTIDE SEQUENCE</scope>
    <source>
        <tissue evidence="1">Whole body</tissue>
    </source>
</reference>
<evidence type="ECO:0000313" key="1">
    <source>
        <dbReference type="EMBL" id="MBW15731.1"/>
    </source>
</evidence>
<dbReference type="PANTHER" id="PTHR23287:SF18">
    <property type="entry name" value="BLOC-2 COMPLEX MEMBER HPS5"/>
    <property type="match status" value="1"/>
</dbReference>
<gene>
    <name evidence="1" type="primary">p_0</name>
</gene>
<dbReference type="EMBL" id="GFXV01003926">
    <property type="protein sequence ID" value="MBW15731.1"/>
    <property type="molecule type" value="Transcribed_RNA"/>
</dbReference>
<organism evidence="1">
    <name type="scientific">Melanaphis sacchari</name>
    <dbReference type="NCBI Taxonomy" id="742174"/>
    <lineage>
        <taxon>Eukaryota</taxon>
        <taxon>Metazoa</taxon>
        <taxon>Ecdysozoa</taxon>
        <taxon>Arthropoda</taxon>
        <taxon>Hexapoda</taxon>
        <taxon>Insecta</taxon>
        <taxon>Pterygota</taxon>
        <taxon>Neoptera</taxon>
        <taxon>Paraneoptera</taxon>
        <taxon>Hemiptera</taxon>
        <taxon>Sternorrhyncha</taxon>
        <taxon>Aphidomorpha</taxon>
        <taxon>Aphidoidea</taxon>
        <taxon>Aphididae</taxon>
        <taxon>Aphidini</taxon>
        <taxon>Melanaphis</taxon>
    </lineage>
</organism>
<dbReference type="PANTHER" id="PTHR23287">
    <property type="entry name" value="RUBY-EYE2-LIKE PROTEIN"/>
    <property type="match status" value="1"/>
</dbReference>
<protein>
    <submittedName>
        <fullName evidence="1">Hermansky-Pudlak syndrome 5</fullName>
    </submittedName>
</protein>
<name>A0A2H8TP86_9HEMI</name>
<proteinExistence type="predicted"/>
<dbReference type="AlphaFoldDB" id="A0A2H8TP86"/>
<dbReference type="GO" id="GO:0048066">
    <property type="term" value="P:developmental pigmentation"/>
    <property type="evidence" value="ECO:0007669"/>
    <property type="project" value="TreeGrafter"/>
</dbReference>